<keyword evidence="2" id="KW-1185">Reference proteome</keyword>
<evidence type="ECO:0000313" key="1">
    <source>
        <dbReference type="EnsemblMetazoa" id="GPAI017751-PA"/>
    </source>
</evidence>
<dbReference type="EnsemblMetazoa" id="GPAI017751-RA">
    <property type="protein sequence ID" value="GPAI017751-PA"/>
    <property type="gene ID" value="GPAI017751"/>
</dbReference>
<dbReference type="Proteomes" id="UP000092445">
    <property type="component" value="Unassembled WGS sequence"/>
</dbReference>
<organism evidence="1 2">
    <name type="scientific">Glossina pallidipes</name>
    <name type="common">Tsetse fly</name>
    <dbReference type="NCBI Taxonomy" id="7398"/>
    <lineage>
        <taxon>Eukaryota</taxon>
        <taxon>Metazoa</taxon>
        <taxon>Ecdysozoa</taxon>
        <taxon>Arthropoda</taxon>
        <taxon>Hexapoda</taxon>
        <taxon>Insecta</taxon>
        <taxon>Pterygota</taxon>
        <taxon>Neoptera</taxon>
        <taxon>Endopterygota</taxon>
        <taxon>Diptera</taxon>
        <taxon>Brachycera</taxon>
        <taxon>Muscomorpha</taxon>
        <taxon>Hippoboscoidea</taxon>
        <taxon>Glossinidae</taxon>
        <taxon>Glossina</taxon>
    </lineage>
</organism>
<sequence>MNPYNMENSYNTHMHVQQKTLPQTTCGVLREVRKQSPITAHMKKEISWSSISSYTTTQHNNKSQNVKEIRNGNYYRCKLVAKFRTLTSIYYTRPQAGSLYPLAVPLR</sequence>
<accession>A0A1A9ZKQ2</accession>
<reference evidence="1" key="2">
    <citation type="submission" date="2020-05" db="UniProtKB">
        <authorList>
            <consortium name="EnsemblMetazoa"/>
        </authorList>
    </citation>
    <scope>IDENTIFICATION</scope>
    <source>
        <strain evidence="1">IAEA</strain>
    </source>
</reference>
<dbReference type="VEuPathDB" id="VectorBase:GPAI017751"/>
<evidence type="ECO:0000313" key="2">
    <source>
        <dbReference type="Proteomes" id="UP000092445"/>
    </source>
</evidence>
<protein>
    <submittedName>
        <fullName evidence="1">Uncharacterized protein</fullName>
    </submittedName>
</protein>
<name>A0A1A9ZKQ2_GLOPL</name>
<reference evidence="2" key="1">
    <citation type="submission" date="2014-03" db="EMBL/GenBank/DDBJ databases">
        <authorList>
            <person name="Aksoy S."/>
            <person name="Warren W."/>
            <person name="Wilson R.K."/>
        </authorList>
    </citation>
    <scope>NUCLEOTIDE SEQUENCE [LARGE SCALE GENOMIC DNA]</scope>
    <source>
        <strain evidence="2">IAEA</strain>
    </source>
</reference>
<dbReference type="AlphaFoldDB" id="A0A1A9ZKQ2"/>
<proteinExistence type="predicted"/>